<evidence type="ECO:0000256" key="4">
    <source>
        <dbReference type="ARBA" id="ARBA00022692"/>
    </source>
</evidence>
<evidence type="ECO:0000313" key="7">
    <source>
        <dbReference type="EMBL" id="RHH41969.1"/>
    </source>
</evidence>
<keyword evidence="6" id="KW-0472">Membrane</keyword>
<dbReference type="PANTHER" id="PTHR40074:SF2">
    <property type="entry name" value="O-ACETYLTRANSFERASE WECH"/>
    <property type="match status" value="1"/>
</dbReference>
<organism evidence="7 8">
    <name type="scientific">Bacteroides ovatus</name>
    <dbReference type="NCBI Taxonomy" id="28116"/>
    <lineage>
        <taxon>Bacteria</taxon>
        <taxon>Pseudomonadati</taxon>
        <taxon>Bacteroidota</taxon>
        <taxon>Bacteroidia</taxon>
        <taxon>Bacteroidales</taxon>
        <taxon>Bacteroidaceae</taxon>
        <taxon>Bacteroides</taxon>
    </lineage>
</organism>
<dbReference type="Pfam" id="PF01757">
    <property type="entry name" value="Acyl_transf_3"/>
    <property type="match status" value="1"/>
</dbReference>
<dbReference type="GO" id="GO:0005886">
    <property type="term" value="C:plasma membrane"/>
    <property type="evidence" value="ECO:0007669"/>
    <property type="project" value="UniProtKB-SubCell"/>
</dbReference>
<dbReference type="Proteomes" id="UP000283329">
    <property type="component" value="Unassembled WGS sequence"/>
</dbReference>
<reference evidence="7 8" key="1">
    <citation type="submission" date="2018-08" db="EMBL/GenBank/DDBJ databases">
        <title>A genome reference for cultivated species of the human gut microbiota.</title>
        <authorList>
            <person name="Zou Y."/>
            <person name="Xue W."/>
            <person name="Luo G."/>
        </authorList>
    </citation>
    <scope>NUCLEOTIDE SEQUENCE [LARGE SCALE GENOMIC DNA]</scope>
    <source>
        <strain evidence="7 8">AM17-48</strain>
    </source>
</reference>
<dbReference type="InterPro" id="IPR002656">
    <property type="entry name" value="Acyl_transf_3_dom"/>
</dbReference>
<keyword evidence="5" id="KW-1133">Transmembrane helix</keyword>
<evidence type="ECO:0000256" key="5">
    <source>
        <dbReference type="ARBA" id="ARBA00022989"/>
    </source>
</evidence>
<keyword evidence="7" id="KW-0012">Acyltransferase</keyword>
<dbReference type="PANTHER" id="PTHR40074">
    <property type="entry name" value="O-ACETYLTRANSFERASE WECH"/>
    <property type="match status" value="1"/>
</dbReference>
<sequence>MKQRLEIIDFLRGFSIFTIVLMHLLQSYPINPLFMKASSFGGAGVHIFILCSGFGLCLSYLNKPLTYSQFIKRRFTKVYLPYLIVVLVSAMIPFYDTSPNKILQVLSHLFFFKMFFNDLESSLGGQMWFISTLFQFYIVWFWVLKLFNRPKGVIYALLVSLAWATIVAVLGKNEIRVWNSFFLQYLWEFVLGIHLATYYKSNSAKFCIPSFKVLIPICMIGIILTGFAGLKGGIWKLYNDVPSMMGYLSVLLIIYKLKIKFINNVFIFTNKISYEWYLVHILVFSCTSYYMHQFGMSTVIIAIISLVLSYFIAFLYHLILKRIKII</sequence>
<comment type="caution">
    <text evidence="7">The sequence shown here is derived from an EMBL/GenBank/DDBJ whole genome shotgun (WGS) entry which is preliminary data.</text>
</comment>
<dbReference type="GO" id="GO:0009246">
    <property type="term" value="P:enterobacterial common antigen biosynthetic process"/>
    <property type="evidence" value="ECO:0007669"/>
    <property type="project" value="TreeGrafter"/>
</dbReference>
<protein>
    <submittedName>
        <fullName evidence="7">Acyltransferase</fullName>
    </submittedName>
</protein>
<name>A0A414WUJ7_BACOV</name>
<dbReference type="RefSeq" id="WP_115485077.1">
    <property type="nucleotide sequence ID" value="NZ_CAKJZM010000002.1"/>
</dbReference>
<dbReference type="GO" id="GO:0016413">
    <property type="term" value="F:O-acetyltransferase activity"/>
    <property type="evidence" value="ECO:0007669"/>
    <property type="project" value="TreeGrafter"/>
</dbReference>
<evidence type="ECO:0000256" key="1">
    <source>
        <dbReference type="ARBA" id="ARBA00004651"/>
    </source>
</evidence>
<evidence type="ECO:0000313" key="8">
    <source>
        <dbReference type="Proteomes" id="UP000283329"/>
    </source>
</evidence>
<dbReference type="EMBL" id="QRJR01000025">
    <property type="protein sequence ID" value="RHH41969.1"/>
    <property type="molecule type" value="Genomic_DNA"/>
</dbReference>
<evidence type="ECO:0000256" key="6">
    <source>
        <dbReference type="ARBA" id="ARBA00023136"/>
    </source>
</evidence>
<evidence type="ECO:0000256" key="3">
    <source>
        <dbReference type="ARBA" id="ARBA00022475"/>
    </source>
</evidence>
<accession>A0A414WUJ7</accession>
<proteinExistence type="inferred from homology"/>
<comment type="similarity">
    <text evidence="2">Belongs to the acyltransferase 3 family.</text>
</comment>
<gene>
    <name evidence="7" type="ORF">DW206_19810</name>
</gene>
<comment type="subcellular location">
    <subcellularLocation>
        <location evidence="1">Cell membrane</location>
        <topology evidence="1">Multi-pass membrane protein</topology>
    </subcellularLocation>
</comment>
<keyword evidence="7" id="KW-0808">Transferase</keyword>
<evidence type="ECO:0000256" key="2">
    <source>
        <dbReference type="ARBA" id="ARBA00007400"/>
    </source>
</evidence>
<keyword evidence="3" id="KW-1003">Cell membrane</keyword>
<dbReference type="AlphaFoldDB" id="A0A414WUJ7"/>
<keyword evidence="4" id="KW-0812">Transmembrane</keyword>